<dbReference type="Gene3D" id="3.30.1360.60">
    <property type="entry name" value="Glucose permease domain IIB"/>
    <property type="match status" value="1"/>
</dbReference>
<accession>D5E545</accession>
<evidence type="ECO:0000256" key="10">
    <source>
        <dbReference type="ARBA" id="ARBA00023136"/>
    </source>
</evidence>
<evidence type="ECO:0000256" key="5">
    <source>
        <dbReference type="ARBA" id="ARBA00022679"/>
    </source>
</evidence>
<dbReference type="SUPFAM" id="SSF55604">
    <property type="entry name" value="Glucose permease domain IIB"/>
    <property type="match status" value="1"/>
</dbReference>
<evidence type="ECO:0000259" key="12">
    <source>
        <dbReference type="PROSITE" id="PS51093"/>
    </source>
</evidence>
<dbReference type="PANTHER" id="PTHR45008:SF1">
    <property type="entry name" value="PTS SYSTEM GLUCOSE-SPECIFIC EIIA COMPONENT"/>
    <property type="match status" value="1"/>
</dbReference>
<dbReference type="EC" id="2.7.1.-" evidence="14"/>
<dbReference type="PROSITE" id="PS00371">
    <property type="entry name" value="PTS_EIIA_TYPE_1_HIS"/>
    <property type="match status" value="1"/>
</dbReference>
<reference evidence="15" key="1">
    <citation type="submission" date="2010-03" db="EMBL/GenBank/DDBJ databases">
        <title>The complete genome of Mycoplasma crocodyli MP145.</title>
        <authorList>
            <person name="Glass J.I."/>
            <person name="Durkin A.S."/>
            <person name="Hostetler J."/>
            <person name="Jackson J."/>
            <person name="Johnson J."/>
            <person name="May M.A."/>
            <person name="Paralanov V."/>
            <person name="Radune D."/>
            <person name="Szczypinski B."/>
            <person name="Brown D.R."/>
        </authorList>
    </citation>
    <scope>NUCLEOTIDE SEQUENCE [LARGE SCALE GENOMIC DNA]</scope>
    <source>
        <strain evidence="15">ATCC 51981 / MP145</strain>
    </source>
</reference>
<evidence type="ECO:0000256" key="11">
    <source>
        <dbReference type="PROSITE-ProRule" id="PRU00421"/>
    </source>
</evidence>
<dbReference type="OrthoDB" id="92465at2"/>
<reference evidence="14 15" key="3">
    <citation type="journal article" date="2011" name="J. Bacteriol.">
        <title>Genome sequences of Mycoplasma alligatoris A21JP2T and Mycoplasma crocodyli MP145T.</title>
        <authorList>
            <person name="Brown D.R."/>
            <person name="Farmerie W.G."/>
            <person name="May M."/>
            <person name="Benders G.A."/>
            <person name="Durkin A.S."/>
            <person name="Hlavinka K."/>
            <person name="Hostetler J."/>
            <person name="Jackson J."/>
            <person name="Johnson J."/>
            <person name="Miller R.H."/>
            <person name="Paralanov V."/>
            <person name="Radune D."/>
            <person name="Szczypinski B."/>
            <person name="Glass J.I."/>
        </authorList>
    </citation>
    <scope>NUCLEOTIDE SEQUENCE [LARGE SCALE GENOMIC DNA]</scope>
    <source>
        <strain evidence="15">ATCC 51981 / MP145</strain>
    </source>
</reference>
<dbReference type="GO" id="GO:0005737">
    <property type="term" value="C:cytoplasm"/>
    <property type="evidence" value="ECO:0007669"/>
    <property type="project" value="UniProtKB-SubCell"/>
</dbReference>
<dbReference type="eggNOG" id="COG2190">
    <property type="taxonomic scope" value="Bacteria"/>
</dbReference>
<dbReference type="InterPro" id="IPR001996">
    <property type="entry name" value="PTS_IIB_1"/>
</dbReference>
<comment type="subcellular location">
    <subcellularLocation>
        <location evidence="1">Cytoplasm</location>
    </subcellularLocation>
</comment>
<keyword evidence="2" id="KW-0813">Transport</keyword>
<dbReference type="EC" id="2.7.1.69" evidence="14"/>
<evidence type="ECO:0000256" key="7">
    <source>
        <dbReference type="ARBA" id="ARBA00022692"/>
    </source>
</evidence>
<dbReference type="RefSeq" id="WP_013054567.1">
    <property type="nucleotide sequence ID" value="NC_014014.1"/>
</dbReference>
<evidence type="ECO:0000313" key="14">
    <source>
        <dbReference type="EMBL" id="ADE19791.1"/>
    </source>
</evidence>
<dbReference type="STRING" id="512564.MCRO_0235"/>
<keyword evidence="15" id="KW-1185">Reference proteome</keyword>
<keyword evidence="4" id="KW-0762">Sugar transport</keyword>
<dbReference type="EMBL" id="CP001991">
    <property type="protein sequence ID" value="ADE19791.1"/>
    <property type="molecule type" value="Genomic_DNA"/>
</dbReference>
<dbReference type="Pfam" id="PF00367">
    <property type="entry name" value="PTS_EIIB"/>
    <property type="match status" value="1"/>
</dbReference>
<proteinExistence type="predicted"/>
<dbReference type="InterPro" id="IPR011055">
    <property type="entry name" value="Dup_hybrid_motif"/>
</dbReference>
<keyword evidence="7" id="KW-0812">Transmembrane</keyword>
<dbReference type="InterPro" id="IPR018113">
    <property type="entry name" value="PTrfase_EIIB_Cys"/>
</dbReference>
<comment type="caution">
    <text evidence="11">Lacks conserved residue(s) required for the propagation of feature annotation.</text>
</comment>
<sequence length="283" mass="30696">MGFFSKLFNKQKTETCSIVIKQETRDIVEALGGINNITGFNNGAIRLRYDVKDSSLVNANKLKELGASEVLILGLKYVEVKFGEISEQINLDIRCAASSLKEEEAKNVKVTKGNLAPAQVVQCEQATVSKTEKKVEESVELVVPTKGKIEGLATLQDGVFSEKMLGDGFVINISDQSVAEIVSPVSGKLAVVFPSKHAYGIQCESGLELLIHIGIDTVKLGGLGFTSYVKLNDNVKKGDKLVSVDVKKIISEGLNPNVIVVITPDSKLQNIKQKDDQTFLISK</sequence>
<keyword evidence="9" id="KW-1133">Transmembrane helix</keyword>
<evidence type="ECO:0000259" key="13">
    <source>
        <dbReference type="PROSITE" id="PS51098"/>
    </source>
</evidence>
<dbReference type="InterPro" id="IPR050890">
    <property type="entry name" value="PTS_EIIA_component"/>
</dbReference>
<keyword evidence="5 14" id="KW-0808">Transferase</keyword>
<keyword evidence="6" id="KW-0598">Phosphotransferase system</keyword>
<organism evidence="14 15">
    <name type="scientific">Mycoplasma crocodyli (strain ATCC 51981 / MP145)</name>
    <dbReference type="NCBI Taxonomy" id="512564"/>
    <lineage>
        <taxon>Bacteria</taxon>
        <taxon>Bacillati</taxon>
        <taxon>Mycoplasmatota</taxon>
        <taxon>Mollicutes</taxon>
        <taxon>Mycoplasmataceae</taxon>
        <taxon>Mycoplasma</taxon>
    </lineage>
</organism>
<evidence type="ECO:0000256" key="4">
    <source>
        <dbReference type="ARBA" id="ARBA00022597"/>
    </source>
</evidence>
<dbReference type="Gene3D" id="2.70.70.10">
    <property type="entry name" value="Glucose Permease (Domain IIA)"/>
    <property type="match status" value="1"/>
</dbReference>
<dbReference type="GO" id="GO:0008982">
    <property type="term" value="F:protein-N(PI)-phosphohistidine-sugar phosphotransferase activity"/>
    <property type="evidence" value="ECO:0007669"/>
    <property type="project" value="InterPro"/>
</dbReference>
<evidence type="ECO:0000256" key="1">
    <source>
        <dbReference type="ARBA" id="ARBA00004496"/>
    </source>
</evidence>
<keyword evidence="10" id="KW-0472">Membrane</keyword>
<dbReference type="PANTHER" id="PTHR45008">
    <property type="entry name" value="PTS SYSTEM GLUCOSE-SPECIFIC EIIA COMPONENT"/>
    <property type="match status" value="1"/>
</dbReference>
<name>D5E545_MYCCM</name>
<reference key="2">
    <citation type="submission" date="2010-03" db="EMBL/GenBank/DDBJ databases">
        <authorList>
            <person name="Ma Z."/>
            <person name="Wang X."/>
            <person name="Liu H."/>
        </authorList>
    </citation>
    <scope>NUCLEOTIDE SEQUENCE</scope>
    <source>
        <strain>MP145</strain>
    </source>
</reference>
<gene>
    <name evidence="14" type="ordered locus">MCRO_0235</name>
</gene>
<evidence type="ECO:0000256" key="2">
    <source>
        <dbReference type="ARBA" id="ARBA00022448"/>
    </source>
</evidence>
<feature type="domain" description="PTS EIIB type-1" evidence="13">
    <location>
        <begin position="21"/>
        <end position="103"/>
    </location>
</feature>
<evidence type="ECO:0000256" key="6">
    <source>
        <dbReference type="ARBA" id="ARBA00022683"/>
    </source>
</evidence>
<dbReference type="AlphaFoldDB" id="D5E545"/>
<evidence type="ECO:0000313" key="15">
    <source>
        <dbReference type="Proteomes" id="UP000001845"/>
    </source>
</evidence>
<dbReference type="Proteomes" id="UP000001845">
    <property type="component" value="Chromosome"/>
</dbReference>
<dbReference type="KEGG" id="mcd:MCRO_0235"/>
<dbReference type="GO" id="GO:0009401">
    <property type="term" value="P:phosphoenolpyruvate-dependent sugar phosphotransferase system"/>
    <property type="evidence" value="ECO:0007669"/>
    <property type="project" value="UniProtKB-KW"/>
</dbReference>
<feature type="domain" description="PTS EIIA type-1" evidence="12">
    <location>
        <begin position="157"/>
        <end position="264"/>
    </location>
</feature>
<dbReference type="HOGENOM" id="CLU_012312_0_1_14"/>
<dbReference type="InterPro" id="IPR001127">
    <property type="entry name" value="PTS_EIIA_1_perm"/>
</dbReference>
<keyword evidence="3" id="KW-1003">Cell membrane</keyword>
<protein>
    <submittedName>
        <fullName evidence="14">PTS system, glucose/glucosamine/beta-glucoside-specific, IICBA component</fullName>
        <ecNumber evidence="14">2.7.1.-</ecNumber>
        <ecNumber evidence="14">2.7.1.69</ecNumber>
    </submittedName>
</protein>
<dbReference type="PROSITE" id="PS51098">
    <property type="entry name" value="PTS_EIIB_TYPE_1"/>
    <property type="match status" value="1"/>
</dbReference>
<dbReference type="NCBIfam" id="TIGR00830">
    <property type="entry name" value="PTBA"/>
    <property type="match status" value="1"/>
</dbReference>
<dbReference type="SUPFAM" id="SSF51261">
    <property type="entry name" value="Duplicated hybrid motif"/>
    <property type="match status" value="1"/>
</dbReference>
<dbReference type="GO" id="GO:0016301">
    <property type="term" value="F:kinase activity"/>
    <property type="evidence" value="ECO:0007669"/>
    <property type="project" value="UniProtKB-KW"/>
</dbReference>
<evidence type="ECO:0000256" key="9">
    <source>
        <dbReference type="ARBA" id="ARBA00022989"/>
    </source>
</evidence>
<evidence type="ECO:0000256" key="8">
    <source>
        <dbReference type="ARBA" id="ARBA00022777"/>
    </source>
</evidence>
<dbReference type="Pfam" id="PF00358">
    <property type="entry name" value="PTS_EIIA_1"/>
    <property type="match status" value="1"/>
</dbReference>
<keyword evidence="8" id="KW-0418">Kinase</keyword>
<dbReference type="PROSITE" id="PS51093">
    <property type="entry name" value="PTS_EIIA_TYPE_1"/>
    <property type="match status" value="1"/>
</dbReference>
<dbReference type="InterPro" id="IPR036878">
    <property type="entry name" value="Glu_permease_IIB"/>
</dbReference>
<evidence type="ECO:0000256" key="3">
    <source>
        <dbReference type="ARBA" id="ARBA00022475"/>
    </source>
</evidence>